<reference evidence="2 3" key="1">
    <citation type="submission" date="2019-11" db="EMBL/GenBank/DDBJ databases">
        <title>Gracilibacillus salitolerans sp. nov., a moderate halophile isolated from a saline soil in northwest China.</title>
        <authorList>
            <person name="Gan L."/>
        </authorList>
    </citation>
    <scope>NUCLEOTIDE SEQUENCE [LARGE SCALE GENOMIC DNA]</scope>
    <source>
        <strain evidence="2 3">SCU50</strain>
    </source>
</reference>
<dbReference type="RefSeq" id="WP_153790010.1">
    <property type="nucleotide sequence ID" value="NZ_CP045915.1"/>
</dbReference>
<dbReference type="AlphaFoldDB" id="A0A5Q2TDY3"/>
<name>A0A5Q2TDY3_9BACI</name>
<dbReference type="PANTHER" id="PTHR40590">
    <property type="entry name" value="CYTOPLASMIC PROTEIN-RELATED"/>
    <property type="match status" value="1"/>
</dbReference>
<accession>A0A5Q2TDY3</accession>
<protein>
    <recommendedName>
        <fullName evidence="4">TraB/GumN family protein</fullName>
    </recommendedName>
</protein>
<gene>
    <name evidence="2" type="ORF">GI584_01655</name>
</gene>
<dbReference type="PROSITE" id="PS51257">
    <property type="entry name" value="PROKAR_LIPOPROTEIN"/>
    <property type="match status" value="1"/>
</dbReference>
<dbReference type="PANTHER" id="PTHR40590:SF1">
    <property type="entry name" value="CYTOPLASMIC PROTEIN"/>
    <property type="match status" value="1"/>
</dbReference>
<keyword evidence="3" id="KW-1185">Reference proteome</keyword>
<keyword evidence="1" id="KW-0732">Signal</keyword>
<dbReference type="InterPro" id="IPR047111">
    <property type="entry name" value="YbaP-like"/>
</dbReference>
<proteinExistence type="predicted"/>
<feature type="chain" id="PRO_5024418998" description="TraB/GumN family protein" evidence="1">
    <location>
        <begin position="25"/>
        <end position="310"/>
    </location>
</feature>
<evidence type="ECO:0000313" key="3">
    <source>
        <dbReference type="Proteomes" id="UP000339690"/>
    </source>
</evidence>
<feature type="signal peptide" evidence="1">
    <location>
        <begin position="1"/>
        <end position="24"/>
    </location>
</feature>
<organism evidence="2 3">
    <name type="scientific">Gracilibacillus salitolerans</name>
    <dbReference type="NCBI Taxonomy" id="2663022"/>
    <lineage>
        <taxon>Bacteria</taxon>
        <taxon>Bacillati</taxon>
        <taxon>Bacillota</taxon>
        <taxon>Bacilli</taxon>
        <taxon>Bacillales</taxon>
        <taxon>Bacillaceae</taxon>
        <taxon>Gracilibacillus</taxon>
    </lineage>
</organism>
<dbReference type="KEGG" id="grc:GI584_01655"/>
<dbReference type="EMBL" id="CP045915">
    <property type="protein sequence ID" value="QGH32835.1"/>
    <property type="molecule type" value="Genomic_DNA"/>
</dbReference>
<sequence length="310" mass="35611">MISKKRWLLSVVLVVLVTVTACQSQDEMTRLAESEHEGNGGFLWEVVHGDTTVYLQGTIHIGQEDFFPLNTASEAAYKRADVILPEIDLNALDIEEIQPMTMELALYEDGSKLQDHISPELYNDITELLSMYGFDMQMIENLRPWYVEMILTEMIAADAGYDTNYSVDQYFLDRADEDGKEVQALENFEDQLQMFANFSPQLQEETLSAAVNDREELVDEYTNLVSYWLDGDVEGMLDMETENEEFDGYQEYMSQMNDARNMEMAAQIQQIFEENSGQTYMVIVGTMHFILEPSIVSLLEDEGYDVVHVY</sequence>
<dbReference type="Pfam" id="PF01963">
    <property type="entry name" value="TraB_PrgY_gumN"/>
    <property type="match status" value="1"/>
</dbReference>
<evidence type="ECO:0000313" key="2">
    <source>
        <dbReference type="EMBL" id="QGH32835.1"/>
    </source>
</evidence>
<dbReference type="Proteomes" id="UP000339690">
    <property type="component" value="Chromosome"/>
</dbReference>
<evidence type="ECO:0000256" key="1">
    <source>
        <dbReference type="SAM" id="SignalP"/>
    </source>
</evidence>
<evidence type="ECO:0008006" key="4">
    <source>
        <dbReference type="Google" id="ProtNLM"/>
    </source>
</evidence>
<dbReference type="CDD" id="cd14789">
    <property type="entry name" value="Tiki"/>
    <property type="match status" value="1"/>
</dbReference>
<dbReference type="InterPro" id="IPR002816">
    <property type="entry name" value="TraB/PrgY/GumN_fam"/>
</dbReference>